<dbReference type="EMBL" id="CM024795">
    <property type="protein sequence ID" value="KAG8001442.1"/>
    <property type="molecule type" value="Genomic_DNA"/>
</dbReference>
<name>A0ACB7EH76_NIBAL</name>
<accession>A0ACB7EH76</accession>
<keyword evidence="2" id="KW-1185">Reference proteome</keyword>
<organism evidence="1 2">
    <name type="scientific">Nibea albiflora</name>
    <name type="common">Yellow drum</name>
    <name type="synonym">Corvina albiflora</name>
    <dbReference type="NCBI Taxonomy" id="240163"/>
    <lineage>
        <taxon>Eukaryota</taxon>
        <taxon>Metazoa</taxon>
        <taxon>Chordata</taxon>
        <taxon>Craniata</taxon>
        <taxon>Vertebrata</taxon>
        <taxon>Euteleostomi</taxon>
        <taxon>Actinopterygii</taxon>
        <taxon>Neopterygii</taxon>
        <taxon>Teleostei</taxon>
        <taxon>Neoteleostei</taxon>
        <taxon>Acanthomorphata</taxon>
        <taxon>Eupercaria</taxon>
        <taxon>Sciaenidae</taxon>
        <taxon>Nibea</taxon>
    </lineage>
</organism>
<protein>
    <submittedName>
        <fullName evidence="1">Uncharacterized protein</fullName>
    </submittedName>
</protein>
<comment type="caution">
    <text evidence="1">The sequence shown here is derived from an EMBL/GenBank/DDBJ whole genome shotgun (WGS) entry which is preliminary data.</text>
</comment>
<evidence type="ECO:0000313" key="2">
    <source>
        <dbReference type="Proteomes" id="UP000805704"/>
    </source>
</evidence>
<sequence length="87" mass="10056">MVLLHSSVDRSLSSGRPDAIWECAALRWESSYCTNSLPRINQPPVSVISFRRVFVGSGNAEQEDRREETSEQRERKLLRLLRQPQND</sequence>
<evidence type="ECO:0000313" key="1">
    <source>
        <dbReference type="EMBL" id="KAG8001442.1"/>
    </source>
</evidence>
<dbReference type="Proteomes" id="UP000805704">
    <property type="component" value="Chromosome 7"/>
</dbReference>
<reference evidence="1" key="1">
    <citation type="submission" date="2020-04" db="EMBL/GenBank/DDBJ databases">
        <title>A chromosome-scale assembly and high-density genetic map of the yellow drum (Nibea albiflora) genome.</title>
        <authorList>
            <person name="Xu D."/>
            <person name="Zhang W."/>
            <person name="Chen R."/>
            <person name="Tan P."/>
            <person name="Wang L."/>
            <person name="Song H."/>
            <person name="Tian L."/>
            <person name="Zhu Q."/>
            <person name="Wang B."/>
        </authorList>
    </citation>
    <scope>NUCLEOTIDE SEQUENCE</scope>
    <source>
        <strain evidence="1">ZJHYS-2018</strain>
    </source>
</reference>
<proteinExistence type="predicted"/>
<gene>
    <name evidence="1" type="ORF">GBF38_007100</name>
</gene>